<organism evidence="1 2">
    <name type="scientific">Sulfurovum zhangzhouensis</name>
    <dbReference type="NCBI Taxonomy" id="3019067"/>
    <lineage>
        <taxon>Bacteria</taxon>
        <taxon>Pseudomonadati</taxon>
        <taxon>Campylobacterota</taxon>
        <taxon>Epsilonproteobacteria</taxon>
        <taxon>Campylobacterales</taxon>
        <taxon>Sulfurovaceae</taxon>
        <taxon>Sulfurovum</taxon>
    </lineage>
</organism>
<sequence length="99" mass="11592">MNKVRLKTFFETIDTEAGIDDFKSIYAKEVHFIDPLCELNDVGAVYRFFQQIYQKVDTPNILISESLSEGEITYVKWSLTSIFKIHKRNTALMDKPYSF</sequence>
<dbReference type="EMBL" id="JAQIBD010000001">
    <property type="protein sequence ID" value="MDM5270918.1"/>
    <property type="molecule type" value="Genomic_DNA"/>
</dbReference>
<dbReference type="SUPFAM" id="SSF54427">
    <property type="entry name" value="NTF2-like"/>
    <property type="match status" value="1"/>
</dbReference>
<proteinExistence type="predicted"/>
<reference evidence="1" key="1">
    <citation type="submission" date="2023-01" db="EMBL/GenBank/DDBJ databases">
        <title>Sulfurovum sp. zt1-1 genome assembly.</title>
        <authorList>
            <person name="Wang J."/>
        </authorList>
    </citation>
    <scope>NUCLEOTIDE SEQUENCE</scope>
    <source>
        <strain evidence="1">Zt1-1</strain>
    </source>
</reference>
<dbReference type="Proteomes" id="UP001169069">
    <property type="component" value="Unassembled WGS sequence"/>
</dbReference>
<evidence type="ECO:0000313" key="2">
    <source>
        <dbReference type="Proteomes" id="UP001169069"/>
    </source>
</evidence>
<protein>
    <submittedName>
        <fullName evidence="1">Nuclear transport factor 2 family protein</fullName>
    </submittedName>
</protein>
<gene>
    <name evidence="1" type="ORF">PGH07_01855</name>
</gene>
<keyword evidence="2" id="KW-1185">Reference proteome</keyword>
<dbReference type="RefSeq" id="WP_289412194.1">
    <property type="nucleotide sequence ID" value="NZ_JAQIBD010000001.1"/>
</dbReference>
<comment type="caution">
    <text evidence="1">The sequence shown here is derived from an EMBL/GenBank/DDBJ whole genome shotgun (WGS) entry which is preliminary data.</text>
</comment>
<accession>A0ABT7QVP9</accession>
<name>A0ABT7QVP9_9BACT</name>
<dbReference type="InterPro" id="IPR032710">
    <property type="entry name" value="NTF2-like_dom_sf"/>
</dbReference>
<evidence type="ECO:0000313" key="1">
    <source>
        <dbReference type="EMBL" id="MDM5270918.1"/>
    </source>
</evidence>